<dbReference type="InterPro" id="IPR041698">
    <property type="entry name" value="Methyltransf_25"/>
</dbReference>
<dbReference type="Proteomes" id="UP001597557">
    <property type="component" value="Unassembled WGS sequence"/>
</dbReference>
<dbReference type="GO" id="GO:0008168">
    <property type="term" value="F:methyltransferase activity"/>
    <property type="evidence" value="ECO:0007669"/>
    <property type="project" value="UniProtKB-KW"/>
</dbReference>
<evidence type="ECO:0000313" key="2">
    <source>
        <dbReference type="EMBL" id="MFD2872867.1"/>
    </source>
</evidence>
<organism evidence="2 3">
    <name type="scientific">Mucilaginibacter ximonensis</name>
    <dbReference type="NCBI Taxonomy" id="538021"/>
    <lineage>
        <taxon>Bacteria</taxon>
        <taxon>Pseudomonadati</taxon>
        <taxon>Bacteroidota</taxon>
        <taxon>Sphingobacteriia</taxon>
        <taxon>Sphingobacteriales</taxon>
        <taxon>Sphingobacteriaceae</taxon>
        <taxon>Mucilaginibacter</taxon>
    </lineage>
</organism>
<dbReference type="Pfam" id="PF13649">
    <property type="entry name" value="Methyltransf_25"/>
    <property type="match status" value="1"/>
</dbReference>
<evidence type="ECO:0000313" key="3">
    <source>
        <dbReference type="Proteomes" id="UP001597557"/>
    </source>
</evidence>
<accession>A0ABW5YDH3</accession>
<sequence length="197" mass="22542">MDSSRVFKYHREMLARFGPDSNISLGWRDKRSQLVRFDALMNIADLNGRSVLEAGCGTGDLFNFLMTRYPDLTSYVGVDFIPEMIDEARDRIISPKANFWAVSFMSTVLPQADYVLASGSLNYATSEPDYIYRAISHLFQLSRCGLGFNLLRFISRGDMLSAYDPDDIVAFCQTLSDHVVLKDDYDREDFTVFVYRD</sequence>
<dbReference type="RefSeq" id="WP_377185017.1">
    <property type="nucleotide sequence ID" value="NZ_JBHUPD010000002.1"/>
</dbReference>
<reference evidence="3" key="1">
    <citation type="journal article" date="2019" name="Int. J. Syst. Evol. Microbiol.">
        <title>The Global Catalogue of Microorganisms (GCM) 10K type strain sequencing project: providing services to taxonomists for standard genome sequencing and annotation.</title>
        <authorList>
            <consortium name="The Broad Institute Genomics Platform"/>
            <consortium name="The Broad Institute Genome Sequencing Center for Infectious Disease"/>
            <person name="Wu L."/>
            <person name="Ma J."/>
        </authorList>
    </citation>
    <scope>NUCLEOTIDE SEQUENCE [LARGE SCALE GENOMIC DNA]</scope>
    <source>
        <strain evidence="3">KCTC 22437</strain>
    </source>
</reference>
<keyword evidence="2" id="KW-0808">Transferase</keyword>
<name>A0ABW5YDH3_9SPHI</name>
<proteinExistence type="predicted"/>
<evidence type="ECO:0000259" key="1">
    <source>
        <dbReference type="Pfam" id="PF13649"/>
    </source>
</evidence>
<protein>
    <submittedName>
        <fullName evidence="2">Methyltransferase domain-containing protein</fullName>
    </submittedName>
</protein>
<comment type="caution">
    <text evidence="2">The sequence shown here is derived from an EMBL/GenBank/DDBJ whole genome shotgun (WGS) entry which is preliminary data.</text>
</comment>
<dbReference type="EMBL" id="JBHUPD010000002">
    <property type="protein sequence ID" value="MFD2872867.1"/>
    <property type="molecule type" value="Genomic_DNA"/>
</dbReference>
<keyword evidence="3" id="KW-1185">Reference proteome</keyword>
<dbReference type="InterPro" id="IPR029063">
    <property type="entry name" value="SAM-dependent_MTases_sf"/>
</dbReference>
<feature type="domain" description="Methyltransferase" evidence="1">
    <location>
        <begin position="51"/>
        <end position="129"/>
    </location>
</feature>
<dbReference type="Gene3D" id="3.40.50.150">
    <property type="entry name" value="Vaccinia Virus protein VP39"/>
    <property type="match status" value="1"/>
</dbReference>
<dbReference type="GO" id="GO:0032259">
    <property type="term" value="P:methylation"/>
    <property type="evidence" value="ECO:0007669"/>
    <property type="project" value="UniProtKB-KW"/>
</dbReference>
<dbReference type="SUPFAM" id="SSF53335">
    <property type="entry name" value="S-adenosyl-L-methionine-dependent methyltransferases"/>
    <property type="match status" value="1"/>
</dbReference>
<gene>
    <name evidence="2" type="ORF">ACFS5N_10340</name>
</gene>
<keyword evidence="2" id="KW-0489">Methyltransferase</keyword>